<reference evidence="2 3" key="1">
    <citation type="submission" date="2018-10" db="EMBL/GenBank/DDBJ databases">
        <title>Genomic Encyclopedia of Archaeal and Bacterial Type Strains, Phase II (KMG-II): from individual species to whole genera.</title>
        <authorList>
            <person name="Goeker M."/>
        </authorList>
    </citation>
    <scope>NUCLEOTIDE SEQUENCE [LARGE SCALE GENOMIC DNA]</scope>
    <source>
        <strain evidence="2 3">DSM 23424</strain>
    </source>
</reference>
<evidence type="ECO:0000313" key="2">
    <source>
        <dbReference type="EMBL" id="RMA64429.1"/>
    </source>
</evidence>
<protein>
    <recommendedName>
        <fullName evidence="4">Adenylosuccinate synthetase</fullName>
    </recommendedName>
</protein>
<name>A0A3L9YZA5_9FLAO</name>
<feature type="transmembrane region" description="Helical" evidence="1">
    <location>
        <begin position="47"/>
        <end position="63"/>
    </location>
</feature>
<accession>A0A3L9YZA5</accession>
<comment type="caution">
    <text evidence="2">The sequence shown here is derived from an EMBL/GenBank/DDBJ whole genome shotgun (WGS) entry which is preliminary data.</text>
</comment>
<dbReference type="Proteomes" id="UP000271339">
    <property type="component" value="Unassembled WGS sequence"/>
</dbReference>
<sequence>MFKKVKFLHILVLNFLFILKGTAQIPKEVPHPNNNSPVDFSKTEDIIIYIVLPVIFIVLYFISRKYRHKKKENSN</sequence>
<keyword evidence="1" id="KW-0812">Transmembrane</keyword>
<dbReference type="EMBL" id="REFC01000012">
    <property type="protein sequence ID" value="RMA64429.1"/>
    <property type="molecule type" value="Genomic_DNA"/>
</dbReference>
<proteinExistence type="predicted"/>
<dbReference type="AlphaFoldDB" id="A0A3L9YZA5"/>
<keyword evidence="1" id="KW-1133">Transmembrane helix</keyword>
<gene>
    <name evidence="2" type="ORF">BXY75_1304</name>
</gene>
<evidence type="ECO:0008006" key="4">
    <source>
        <dbReference type="Google" id="ProtNLM"/>
    </source>
</evidence>
<keyword evidence="1" id="KW-0472">Membrane</keyword>
<evidence type="ECO:0000313" key="3">
    <source>
        <dbReference type="Proteomes" id="UP000271339"/>
    </source>
</evidence>
<keyword evidence="3" id="KW-1185">Reference proteome</keyword>
<evidence type="ECO:0000256" key="1">
    <source>
        <dbReference type="SAM" id="Phobius"/>
    </source>
</evidence>
<organism evidence="2 3">
    <name type="scientific">Ulvibacter antarcticus</name>
    <dbReference type="NCBI Taxonomy" id="442714"/>
    <lineage>
        <taxon>Bacteria</taxon>
        <taxon>Pseudomonadati</taxon>
        <taxon>Bacteroidota</taxon>
        <taxon>Flavobacteriia</taxon>
        <taxon>Flavobacteriales</taxon>
        <taxon>Flavobacteriaceae</taxon>
        <taxon>Ulvibacter</taxon>
    </lineage>
</organism>